<feature type="transmembrane region" description="Helical" evidence="11">
    <location>
        <begin position="252"/>
        <end position="270"/>
    </location>
</feature>
<evidence type="ECO:0000256" key="6">
    <source>
        <dbReference type="ARBA" id="ARBA00022692"/>
    </source>
</evidence>
<evidence type="ECO:0000259" key="13">
    <source>
        <dbReference type="PROSITE" id="PS51012"/>
    </source>
</evidence>
<evidence type="ECO:0000256" key="5">
    <source>
        <dbReference type="ARBA" id="ARBA00022597"/>
    </source>
</evidence>
<keyword evidence="4 11" id="KW-1003">Cell membrane</keyword>
<dbReference type="PROSITE" id="PS51012">
    <property type="entry name" value="ABC_TM2"/>
    <property type="match status" value="1"/>
</dbReference>
<feature type="compositionally biased region" description="Low complexity" evidence="12">
    <location>
        <begin position="9"/>
        <end position="23"/>
    </location>
</feature>
<keyword evidence="10 11" id="KW-0472">Membrane</keyword>
<dbReference type="InterPro" id="IPR047817">
    <property type="entry name" value="ABC2_TM_bact-type"/>
</dbReference>
<evidence type="ECO:0000256" key="12">
    <source>
        <dbReference type="SAM" id="MobiDB-lite"/>
    </source>
</evidence>
<gene>
    <name evidence="14" type="ORF">QO231_22205</name>
</gene>
<keyword evidence="7" id="KW-0972">Capsule biogenesis/degradation</keyword>
<dbReference type="Pfam" id="PF01061">
    <property type="entry name" value="ABC2_membrane"/>
    <property type="match status" value="1"/>
</dbReference>
<proteinExistence type="inferred from homology"/>
<keyword evidence="15" id="KW-1185">Reference proteome</keyword>
<evidence type="ECO:0000256" key="1">
    <source>
        <dbReference type="ARBA" id="ARBA00004651"/>
    </source>
</evidence>
<comment type="caution">
    <text evidence="14">The sequence shown here is derived from an EMBL/GenBank/DDBJ whole genome shotgun (WGS) entry which is preliminary data.</text>
</comment>
<evidence type="ECO:0000256" key="9">
    <source>
        <dbReference type="ARBA" id="ARBA00023047"/>
    </source>
</evidence>
<keyword evidence="6 11" id="KW-0812">Transmembrane</keyword>
<feature type="transmembrane region" description="Helical" evidence="11">
    <location>
        <begin position="165"/>
        <end position="188"/>
    </location>
</feature>
<evidence type="ECO:0000256" key="2">
    <source>
        <dbReference type="ARBA" id="ARBA00007783"/>
    </source>
</evidence>
<keyword evidence="5" id="KW-0762">Sugar transport</keyword>
<protein>
    <recommendedName>
        <fullName evidence="11">Transport permease protein</fullName>
    </recommendedName>
</protein>
<dbReference type="EMBL" id="JASMWN010000025">
    <property type="protein sequence ID" value="MDU9006553.1"/>
    <property type="molecule type" value="Genomic_DNA"/>
</dbReference>
<dbReference type="PANTHER" id="PTHR30413:SF10">
    <property type="entry name" value="CAPSULE POLYSACCHARIDE EXPORT INNER-MEMBRANE PROTEIN CTRC"/>
    <property type="match status" value="1"/>
</dbReference>
<feature type="region of interest" description="Disordered" evidence="12">
    <location>
        <begin position="1"/>
        <end position="24"/>
    </location>
</feature>
<keyword evidence="8 11" id="KW-1133">Transmembrane helix</keyword>
<dbReference type="PANTHER" id="PTHR30413">
    <property type="entry name" value="INNER MEMBRANE TRANSPORT PERMEASE"/>
    <property type="match status" value="1"/>
</dbReference>
<evidence type="ECO:0000256" key="7">
    <source>
        <dbReference type="ARBA" id="ARBA00022903"/>
    </source>
</evidence>
<dbReference type="Proteomes" id="UP001255416">
    <property type="component" value="Unassembled WGS sequence"/>
</dbReference>
<accession>A0ABU3VKB5</accession>
<name>A0ABU3VKB5_9RHOB</name>
<comment type="subcellular location">
    <subcellularLocation>
        <location evidence="11">Cell inner membrane</location>
        <topology evidence="11">Multi-pass membrane protein</topology>
    </subcellularLocation>
    <subcellularLocation>
        <location evidence="1">Cell membrane</location>
        <topology evidence="1">Multi-pass membrane protein</topology>
    </subcellularLocation>
</comment>
<dbReference type="PRINTS" id="PR00164">
    <property type="entry name" value="ABC2TRNSPORT"/>
</dbReference>
<evidence type="ECO:0000313" key="15">
    <source>
        <dbReference type="Proteomes" id="UP001255416"/>
    </source>
</evidence>
<comment type="similarity">
    <text evidence="2 11">Belongs to the ABC-2 integral membrane protein family.</text>
</comment>
<evidence type="ECO:0000256" key="4">
    <source>
        <dbReference type="ARBA" id="ARBA00022475"/>
    </source>
</evidence>
<dbReference type="RefSeq" id="WP_316781713.1">
    <property type="nucleotide sequence ID" value="NZ_JASMWN010000025.1"/>
</dbReference>
<evidence type="ECO:0000256" key="8">
    <source>
        <dbReference type="ARBA" id="ARBA00022989"/>
    </source>
</evidence>
<feature type="transmembrane region" description="Helical" evidence="11">
    <location>
        <begin position="86"/>
        <end position="111"/>
    </location>
</feature>
<evidence type="ECO:0000313" key="14">
    <source>
        <dbReference type="EMBL" id="MDU9006553.1"/>
    </source>
</evidence>
<evidence type="ECO:0000256" key="10">
    <source>
        <dbReference type="ARBA" id="ARBA00023136"/>
    </source>
</evidence>
<organism evidence="14 15">
    <name type="scientific">Sedimentitalea todarodis</name>
    <dbReference type="NCBI Taxonomy" id="1631240"/>
    <lineage>
        <taxon>Bacteria</taxon>
        <taxon>Pseudomonadati</taxon>
        <taxon>Pseudomonadota</taxon>
        <taxon>Alphaproteobacteria</taxon>
        <taxon>Rhodobacterales</taxon>
        <taxon>Paracoccaceae</taxon>
        <taxon>Sedimentitalea</taxon>
    </lineage>
</organism>
<dbReference type="InterPro" id="IPR013525">
    <property type="entry name" value="ABC2_TM"/>
</dbReference>
<sequence length="279" mass="30342">MSVLPPARPAATAAQPAPALKPAGGRRFAAGRTILALILREMSTRYGRTPGGYIWSIFEPLAAILFLSVGFSLVMRSPSLGTSFLLFYATGYMPFHLYQSLAGSIAAAIRFSRPLLQYPAVTWLDSVIARFLLNSLTGILVTILLLAGIIAVVDAHTTLNMPPIIEALGMAMLLGAGVGTVNCAISGLFPIWEVIWSILTRPLFIASGIFFLYDTMPPLAQDVLWYNPLIHIVGRMRSGFYPTYTASYVEPIFVLSVSLILLAVGLLLLGRYHRDILNL</sequence>
<feature type="transmembrane region" description="Helical" evidence="11">
    <location>
        <begin position="194"/>
        <end position="212"/>
    </location>
</feature>
<feature type="transmembrane region" description="Helical" evidence="11">
    <location>
        <begin position="52"/>
        <end position="74"/>
    </location>
</feature>
<keyword evidence="9" id="KW-0625">Polysaccharide transport</keyword>
<evidence type="ECO:0000256" key="11">
    <source>
        <dbReference type="RuleBase" id="RU361157"/>
    </source>
</evidence>
<evidence type="ECO:0000256" key="3">
    <source>
        <dbReference type="ARBA" id="ARBA00022448"/>
    </source>
</evidence>
<reference evidence="15" key="1">
    <citation type="submission" date="2023-05" db="EMBL/GenBank/DDBJ databases">
        <title>Sedimentitalea sp. nov. JM2-8.</title>
        <authorList>
            <person name="Huang J."/>
        </authorList>
    </citation>
    <scope>NUCLEOTIDE SEQUENCE [LARGE SCALE GENOMIC DNA]</scope>
    <source>
        <strain evidence="15">KHS03</strain>
    </source>
</reference>
<dbReference type="InterPro" id="IPR000412">
    <property type="entry name" value="ABC_2_transport"/>
</dbReference>
<feature type="transmembrane region" description="Helical" evidence="11">
    <location>
        <begin position="131"/>
        <end position="153"/>
    </location>
</feature>
<feature type="domain" description="ABC transmembrane type-2" evidence="13">
    <location>
        <begin position="51"/>
        <end position="272"/>
    </location>
</feature>
<keyword evidence="3 11" id="KW-0813">Transport</keyword>